<comment type="caution">
    <text evidence="3">The sequence shown here is derived from an EMBL/GenBank/DDBJ whole genome shotgun (WGS) entry which is preliminary data.</text>
</comment>
<dbReference type="InterPro" id="IPR003141">
    <property type="entry name" value="Pol/His_phosphatase_N"/>
</dbReference>
<protein>
    <submittedName>
        <fullName evidence="3">Metal-dependent phosphoesterase</fullName>
    </submittedName>
</protein>
<evidence type="ECO:0000313" key="3">
    <source>
        <dbReference type="EMBL" id="GGD36458.1"/>
    </source>
</evidence>
<organism evidence="3 4">
    <name type="scientific">Microbacterium faecale</name>
    <dbReference type="NCBI Taxonomy" id="1804630"/>
    <lineage>
        <taxon>Bacteria</taxon>
        <taxon>Bacillati</taxon>
        <taxon>Actinomycetota</taxon>
        <taxon>Actinomycetes</taxon>
        <taxon>Micrococcales</taxon>
        <taxon>Microbacteriaceae</taxon>
        <taxon>Microbacterium</taxon>
    </lineage>
</organism>
<dbReference type="Gene3D" id="1.10.150.650">
    <property type="match status" value="1"/>
</dbReference>
<keyword evidence="4" id="KW-1185">Reference proteome</keyword>
<dbReference type="GO" id="GO:0004534">
    <property type="term" value="F:5'-3' RNA exonuclease activity"/>
    <property type="evidence" value="ECO:0007669"/>
    <property type="project" value="TreeGrafter"/>
</dbReference>
<evidence type="ECO:0000256" key="1">
    <source>
        <dbReference type="SAM" id="MobiDB-lite"/>
    </source>
</evidence>
<dbReference type="AlphaFoldDB" id="A0A917DHU0"/>
<dbReference type="EMBL" id="BMHO01000001">
    <property type="protein sequence ID" value="GGD36458.1"/>
    <property type="molecule type" value="Genomic_DNA"/>
</dbReference>
<dbReference type="InterPro" id="IPR004013">
    <property type="entry name" value="PHP_dom"/>
</dbReference>
<sequence length="284" mass="30072">MPSRAPGPADLHLHSVRSDGTELPRDVVSAAADAGMGTIALTDHDTVAGWDEAKHAARERGIALLPGAEFSTKHAWRSVHVLGYLFDPDEPGLAALMSGVRHDRVGRARSIVDAIARDYAITWESVLAQREGDATIGRPHIADALVAAGIVPGRDEAFASILHHRGPYYVGHAAPSPHEVVTRIVAAGGVAIIAHPAGRDMLPRRAIERLVDAGLHGFELGHRENRPDGVALLREIAVARDLIVTGSSDYHGAAGKPNVIGENTTSPEMVERILRAASGTDPVL</sequence>
<feature type="region of interest" description="Disordered" evidence="1">
    <location>
        <begin position="1"/>
        <end position="22"/>
    </location>
</feature>
<dbReference type="Gene3D" id="3.20.20.140">
    <property type="entry name" value="Metal-dependent hydrolases"/>
    <property type="match status" value="1"/>
</dbReference>
<dbReference type="PANTHER" id="PTHR42924:SF3">
    <property type="entry name" value="POLYMERASE_HISTIDINOL PHOSPHATASE N-TERMINAL DOMAIN-CONTAINING PROTEIN"/>
    <property type="match status" value="1"/>
</dbReference>
<dbReference type="PANTHER" id="PTHR42924">
    <property type="entry name" value="EXONUCLEASE"/>
    <property type="match status" value="1"/>
</dbReference>
<dbReference type="SMART" id="SM00481">
    <property type="entry name" value="POLIIIAc"/>
    <property type="match status" value="1"/>
</dbReference>
<proteinExistence type="predicted"/>
<dbReference type="GO" id="GO:0035312">
    <property type="term" value="F:5'-3' DNA exonuclease activity"/>
    <property type="evidence" value="ECO:0007669"/>
    <property type="project" value="TreeGrafter"/>
</dbReference>
<accession>A0A917DHU0</accession>
<dbReference type="InterPro" id="IPR052018">
    <property type="entry name" value="PHP_domain"/>
</dbReference>
<dbReference type="Pfam" id="PF02811">
    <property type="entry name" value="PHP"/>
    <property type="match status" value="1"/>
</dbReference>
<evidence type="ECO:0000259" key="2">
    <source>
        <dbReference type="SMART" id="SM00481"/>
    </source>
</evidence>
<dbReference type="RefSeq" id="WP_188711779.1">
    <property type="nucleotide sequence ID" value="NZ_BMHO01000001.1"/>
</dbReference>
<feature type="compositionally biased region" description="Basic and acidic residues" evidence="1">
    <location>
        <begin position="11"/>
        <end position="22"/>
    </location>
</feature>
<name>A0A917DHU0_9MICO</name>
<reference evidence="3" key="1">
    <citation type="journal article" date="2014" name="Int. J. Syst. Evol. Microbiol.">
        <title>Complete genome sequence of Corynebacterium casei LMG S-19264T (=DSM 44701T), isolated from a smear-ripened cheese.</title>
        <authorList>
            <consortium name="US DOE Joint Genome Institute (JGI-PGF)"/>
            <person name="Walter F."/>
            <person name="Albersmeier A."/>
            <person name="Kalinowski J."/>
            <person name="Ruckert C."/>
        </authorList>
    </citation>
    <scope>NUCLEOTIDE SEQUENCE</scope>
    <source>
        <strain evidence="3">CGMCC 1.15152</strain>
    </source>
</reference>
<evidence type="ECO:0000313" key="4">
    <source>
        <dbReference type="Proteomes" id="UP000633205"/>
    </source>
</evidence>
<reference evidence="3" key="2">
    <citation type="submission" date="2020-09" db="EMBL/GenBank/DDBJ databases">
        <authorList>
            <person name="Sun Q."/>
            <person name="Zhou Y."/>
        </authorList>
    </citation>
    <scope>NUCLEOTIDE SEQUENCE</scope>
    <source>
        <strain evidence="3">CGMCC 1.15152</strain>
    </source>
</reference>
<dbReference type="CDD" id="cd07438">
    <property type="entry name" value="PHP_HisPPase_AMP"/>
    <property type="match status" value="1"/>
</dbReference>
<dbReference type="Proteomes" id="UP000633205">
    <property type="component" value="Unassembled WGS sequence"/>
</dbReference>
<feature type="domain" description="Polymerase/histidinol phosphatase N-terminal" evidence="2">
    <location>
        <begin position="9"/>
        <end position="74"/>
    </location>
</feature>
<dbReference type="SUPFAM" id="SSF89550">
    <property type="entry name" value="PHP domain-like"/>
    <property type="match status" value="1"/>
</dbReference>
<dbReference type="InterPro" id="IPR016195">
    <property type="entry name" value="Pol/histidinol_Pase-like"/>
</dbReference>
<gene>
    <name evidence="3" type="ORF">GCM10010915_16360</name>
</gene>